<evidence type="ECO:0000313" key="2">
    <source>
        <dbReference type="Proteomes" id="UP000198923"/>
    </source>
</evidence>
<keyword evidence="2" id="KW-1185">Reference proteome</keyword>
<dbReference type="AlphaFoldDB" id="A0A1G8KMB7"/>
<dbReference type="EMBL" id="FNCN01000052">
    <property type="protein sequence ID" value="SDI44532.1"/>
    <property type="molecule type" value="Genomic_DNA"/>
</dbReference>
<organism evidence="1 2">
    <name type="scientific">Sinosporangium album</name>
    <dbReference type="NCBI Taxonomy" id="504805"/>
    <lineage>
        <taxon>Bacteria</taxon>
        <taxon>Bacillati</taxon>
        <taxon>Actinomycetota</taxon>
        <taxon>Actinomycetes</taxon>
        <taxon>Streptosporangiales</taxon>
        <taxon>Streptosporangiaceae</taxon>
        <taxon>Sinosporangium</taxon>
    </lineage>
</organism>
<accession>A0A1G8KMB7</accession>
<reference evidence="1 2" key="1">
    <citation type="submission" date="2016-10" db="EMBL/GenBank/DDBJ databases">
        <authorList>
            <person name="de Groot N.N."/>
        </authorList>
    </citation>
    <scope>NUCLEOTIDE SEQUENCE [LARGE SCALE GENOMIC DNA]</scope>
    <source>
        <strain evidence="1 2">CPCC 201354</strain>
    </source>
</reference>
<dbReference type="Proteomes" id="UP000198923">
    <property type="component" value="Unassembled WGS sequence"/>
</dbReference>
<gene>
    <name evidence="1" type="ORF">SAMN05421505_15224</name>
</gene>
<evidence type="ECO:0000313" key="1">
    <source>
        <dbReference type="EMBL" id="SDI44532.1"/>
    </source>
</evidence>
<proteinExistence type="predicted"/>
<sequence length="157" mass="17895">MIKISFTLPESGSPWRKTWDMANRDNPADINETDLCYKYCAVNIEILIEDIEIISARSFVTLIDLALSFSHSMKCITIGEQGGFGFTEREEYISLRCAGDLAVATSSKRHWHATVEREELLEALRKFLQDAYSCLTSEIPELENNPVIRRLDQETST</sequence>
<name>A0A1G8KMB7_9ACTN</name>
<protein>
    <submittedName>
        <fullName evidence="1">Uncharacterized protein</fullName>
    </submittedName>
</protein>